<comment type="subcellular location">
    <subcellularLocation>
        <location evidence="11">Cytoplasm</location>
    </subcellularLocation>
</comment>
<comment type="pathway">
    <text evidence="2 11">Cofactor biosynthesis; NAD(+) biosynthesis; iminoaspartate from L-aspartate (oxidase route): step 1/1.</text>
</comment>
<dbReference type="Proteomes" id="UP001595607">
    <property type="component" value="Unassembled WGS sequence"/>
</dbReference>
<comment type="similarity">
    <text evidence="3 11">Belongs to the FAD-dependent oxidoreductase 2 family. NadB subfamily.</text>
</comment>
<dbReference type="InterPro" id="IPR015939">
    <property type="entry name" value="Fum_Rdtase/Succ_DH_flav-like_C"/>
</dbReference>
<dbReference type="SUPFAM" id="SSF46977">
    <property type="entry name" value="Succinate dehydrogenase/fumarate reductase flavoprotein C-terminal domain"/>
    <property type="match status" value="1"/>
</dbReference>
<dbReference type="InterPro" id="IPR037099">
    <property type="entry name" value="Fum_R/Succ_DH_flav-like_C_sf"/>
</dbReference>
<dbReference type="SUPFAM" id="SSF56425">
    <property type="entry name" value="Succinate dehydrogenase/fumarate reductase flavoprotein, catalytic domain"/>
    <property type="match status" value="1"/>
</dbReference>
<keyword evidence="6 11" id="KW-0662">Pyridine nucleotide biosynthesis</keyword>
<dbReference type="Pfam" id="PF02910">
    <property type="entry name" value="Succ_DH_flav_C"/>
    <property type="match status" value="1"/>
</dbReference>
<dbReference type="EC" id="1.4.3.16" evidence="4 10"/>
<comment type="cofactor">
    <cofactor evidence="1 11">
        <name>FAD</name>
        <dbReference type="ChEBI" id="CHEBI:57692"/>
    </cofactor>
</comment>
<evidence type="ECO:0000256" key="3">
    <source>
        <dbReference type="ARBA" id="ARBA00008562"/>
    </source>
</evidence>
<reference evidence="15" key="1">
    <citation type="journal article" date="2019" name="Int. J. Syst. Evol. Microbiol.">
        <title>The Global Catalogue of Microorganisms (GCM) 10K type strain sequencing project: providing services to taxonomists for standard genome sequencing and annotation.</title>
        <authorList>
            <consortium name="The Broad Institute Genomics Platform"/>
            <consortium name="The Broad Institute Genome Sequencing Center for Infectious Disease"/>
            <person name="Wu L."/>
            <person name="Ma J."/>
        </authorList>
    </citation>
    <scope>NUCLEOTIDE SEQUENCE [LARGE SCALE GENOMIC DNA]</scope>
    <source>
        <strain evidence="15">KCTC 22245</strain>
    </source>
</reference>
<evidence type="ECO:0000256" key="11">
    <source>
        <dbReference type="RuleBase" id="RU362049"/>
    </source>
</evidence>
<dbReference type="InterPro" id="IPR005288">
    <property type="entry name" value="NadB"/>
</dbReference>
<dbReference type="GO" id="GO:0008734">
    <property type="term" value="F:L-aspartate oxidase activity"/>
    <property type="evidence" value="ECO:0007669"/>
    <property type="project" value="UniProtKB-EC"/>
</dbReference>
<comment type="catalytic activity">
    <reaction evidence="9">
        <text>L-aspartate + O2 = iminosuccinate + H2O2</text>
        <dbReference type="Rhea" id="RHEA:25876"/>
        <dbReference type="ChEBI" id="CHEBI:15379"/>
        <dbReference type="ChEBI" id="CHEBI:16240"/>
        <dbReference type="ChEBI" id="CHEBI:29991"/>
        <dbReference type="ChEBI" id="CHEBI:77875"/>
        <dbReference type="EC" id="1.4.3.16"/>
    </reaction>
    <physiologicalReaction direction="left-to-right" evidence="9">
        <dbReference type="Rhea" id="RHEA:25877"/>
    </physiologicalReaction>
</comment>
<dbReference type="NCBIfam" id="TIGR00551">
    <property type="entry name" value="nadB"/>
    <property type="match status" value="1"/>
</dbReference>
<gene>
    <name evidence="14" type="ORF">ACFONP_02445</name>
</gene>
<keyword evidence="15" id="KW-1185">Reference proteome</keyword>
<evidence type="ECO:0000313" key="14">
    <source>
        <dbReference type="EMBL" id="MFC3301591.1"/>
    </source>
</evidence>
<dbReference type="InterPro" id="IPR036188">
    <property type="entry name" value="FAD/NAD-bd_sf"/>
</dbReference>
<dbReference type="NCBIfam" id="NF005701">
    <property type="entry name" value="PRK07512.1"/>
    <property type="match status" value="1"/>
</dbReference>
<dbReference type="PIRSF" id="PIRSF000171">
    <property type="entry name" value="SDHA_APRA_LASPO"/>
    <property type="match status" value="1"/>
</dbReference>
<dbReference type="PANTHER" id="PTHR42716:SF2">
    <property type="entry name" value="L-ASPARTATE OXIDASE, CHLOROPLASTIC"/>
    <property type="match status" value="1"/>
</dbReference>
<evidence type="ECO:0000313" key="15">
    <source>
        <dbReference type="Proteomes" id="UP001595607"/>
    </source>
</evidence>
<protein>
    <recommendedName>
        <fullName evidence="4 10">L-aspartate oxidase</fullName>
        <ecNumber evidence="4 10">1.4.3.16</ecNumber>
    </recommendedName>
</protein>
<name>A0ABV7M885_9PROT</name>
<dbReference type="PRINTS" id="PR00368">
    <property type="entry name" value="FADPNR"/>
</dbReference>
<dbReference type="InterPro" id="IPR003953">
    <property type="entry name" value="FAD-dep_OxRdtase_2_FAD-bd"/>
</dbReference>
<evidence type="ECO:0000256" key="2">
    <source>
        <dbReference type="ARBA" id="ARBA00004950"/>
    </source>
</evidence>
<evidence type="ECO:0000256" key="7">
    <source>
        <dbReference type="ARBA" id="ARBA00022827"/>
    </source>
</evidence>
<evidence type="ECO:0000256" key="6">
    <source>
        <dbReference type="ARBA" id="ARBA00022642"/>
    </source>
</evidence>
<evidence type="ECO:0000259" key="13">
    <source>
        <dbReference type="Pfam" id="PF02910"/>
    </source>
</evidence>
<keyword evidence="8 11" id="KW-0560">Oxidoreductase</keyword>
<evidence type="ECO:0000259" key="12">
    <source>
        <dbReference type="Pfam" id="PF00890"/>
    </source>
</evidence>
<sequence length="512" mass="53496">MDVTGARGSVLIIGGGIAGLWTALRLAPHPVTVVTAGALGHGSSSWAQGGLAAAIGPDDSPALHAEDTLTAGAGLCDREAVRVLTEGGPDAVQSLAELGVPFDRMEDGSFRLGREAAHGRERIVHVGGDEAGAAIMNCLVEAARSAGHIELRERIIAERLITDADGVCGAELWDIEGQRPLFLTAGAVILATGGLGGLYAVTTNPLFSQGQGIALAAEAGATLRDLEFVQFHPTGLDVGRDPAPLATEAIRGEGAHLLDGDGDRFMLRHHPQAELAPRDVVARGVAQAIAETGGAFLDVREAIGEAFAERFPTVDAACREAGIDPAKDLLPIAPAAHYHMGGVRTNINGQTSIKGLFAVGECASTGVHGANRLASNSLLEAIVFGTRIAEALRSRDIRKPGIKDVAPETLGHGRPDNLKPLRRTMADKAGLLRNRTGLCAALDFIEAQHPDTVGHRLALLTAKLVLSSALAREESRGAHQRTDHIELAAKARHSLMTLRGSDIVTEWEDVNA</sequence>
<dbReference type="SUPFAM" id="SSF51905">
    <property type="entry name" value="FAD/NAD(P)-binding domain"/>
    <property type="match status" value="1"/>
</dbReference>
<comment type="caution">
    <text evidence="14">The sequence shown here is derived from an EMBL/GenBank/DDBJ whole genome shotgun (WGS) entry which is preliminary data.</text>
</comment>
<evidence type="ECO:0000256" key="1">
    <source>
        <dbReference type="ARBA" id="ARBA00001974"/>
    </source>
</evidence>
<keyword evidence="7 11" id="KW-0274">FAD</keyword>
<dbReference type="EMBL" id="JBHRVA010000002">
    <property type="protein sequence ID" value="MFC3301591.1"/>
    <property type="molecule type" value="Genomic_DNA"/>
</dbReference>
<evidence type="ECO:0000256" key="8">
    <source>
        <dbReference type="ARBA" id="ARBA00023002"/>
    </source>
</evidence>
<comment type="function">
    <text evidence="11">Catalyzes the oxidation of L-aspartate to iminoaspartate.</text>
</comment>
<feature type="domain" description="Fumarate reductase/succinate dehydrogenase flavoprotein-like C-terminal" evidence="13">
    <location>
        <begin position="459"/>
        <end position="489"/>
    </location>
</feature>
<dbReference type="RefSeq" id="WP_189572872.1">
    <property type="nucleotide sequence ID" value="NZ_BMXU01000001.1"/>
</dbReference>
<dbReference type="Gene3D" id="1.20.58.100">
    <property type="entry name" value="Fumarate reductase/succinate dehydrogenase flavoprotein-like, C-terminal domain"/>
    <property type="match status" value="1"/>
</dbReference>
<organism evidence="14 15">
    <name type="scientific">Parvularcula lutaonensis</name>
    <dbReference type="NCBI Taxonomy" id="491923"/>
    <lineage>
        <taxon>Bacteria</taxon>
        <taxon>Pseudomonadati</taxon>
        <taxon>Pseudomonadota</taxon>
        <taxon>Alphaproteobacteria</taxon>
        <taxon>Parvularculales</taxon>
        <taxon>Parvularculaceae</taxon>
        <taxon>Parvularcula</taxon>
    </lineage>
</organism>
<evidence type="ECO:0000256" key="4">
    <source>
        <dbReference type="ARBA" id="ARBA00012173"/>
    </source>
</evidence>
<accession>A0ABV7M885</accession>
<evidence type="ECO:0000256" key="9">
    <source>
        <dbReference type="ARBA" id="ARBA00048305"/>
    </source>
</evidence>
<dbReference type="InterPro" id="IPR027477">
    <property type="entry name" value="Succ_DH/fumarate_Rdtase_cat_sf"/>
</dbReference>
<feature type="domain" description="FAD-dependent oxidoreductase 2 FAD-binding" evidence="12">
    <location>
        <begin position="10"/>
        <end position="378"/>
    </location>
</feature>
<keyword evidence="5 11" id="KW-0285">Flavoprotein</keyword>
<dbReference type="Pfam" id="PF00890">
    <property type="entry name" value="FAD_binding_2"/>
    <property type="match status" value="1"/>
</dbReference>
<dbReference type="PANTHER" id="PTHR42716">
    <property type="entry name" value="L-ASPARTATE OXIDASE"/>
    <property type="match status" value="1"/>
</dbReference>
<evidence type="ECO:0000256" key="10">
    <source>
        <dbReference type="NCBIfam" id="TIGR00551"/>
    </source>
</evidence>
<dbReference type="Gene3D" id="3.50.50.60">
    <property type="entry name" value="FAD/NAD(P)-binding domain"/>
    <property type="match status" value="1"/>
</dbReference>
<dbReference type="Gene3D" id="3.90.700.10">
    <property type="entry name" value="Succinate dehydrogenase/fumarate reductase flavoprotein, catalytic domain"/>
    <property type="match status" value="1"/>
</dbReference>
<evidence type="ECO:0000256" key="5">
    <source>
        <dbReference type="ARBA" id="ARBA00022630"/>
    </source>
</evidence>
<proteinExistence type="inferred from homology"/>